<evidence type="ECO:0000256" key="1">
    <source>
        <dbReference type="SAM" id="MobiDB-lite"/>
    </source>
</evidence>
<proteinExistence type="predicted"/>
<feature type="region of interest" description="Disordered" evidence="1">
    <location>
        <begin position="1"/>
        <end position="26"/>
    </location>
</feature>
<name>A0A7X6N4Z1_9LACO</name>
<keyword evidence="3" id="KW-1185">Reference proteome</keyword>
<dbReference type="Proteomes" id="UP000549765">
    <property type="component" value="Unassembled WGS sequence"/>
</dbReference>
<dbReference type="EMBL" id="JAAXPN010000009">
    <property type="protein sequence ID" value="NKZ24747.1"/>
    <property type="molecule type" value="Genomic_DNA"/>
</dbReference>
<gene>
    <name evidence="2" type="ORF">HF964_08065</name>
</gene>
<evidence type="ECO:0000313" key="2">
    <source>
        <dbReference type="EMBL" id="NKZ24747.1"/>
    </source>
</evidence>
<comment type="caution">
    <text evidence="2">The sequence shown here is derived from an EMBL/GenBank/DDBJ whole genome shotgun (WGS) entry which is preliminary data.</text>
</comment>
<dbReference type="RefSeq" id="WP_168722541.1">
    <property type="nucleotide sequence ID" value="NZ_JAAXPN010000009.1"/>
</dbReference>
<reference evidence="2 3" key="1">
    <citation type="submission" date="2020-04" db="EMBL/GenBank/DDBJ databases">
        <title>MicrobeNet Type strains.</title>
        <authorList>
            <person name="Nicholson A.C."/>
        </authorList>
    </citation>
    <scope>NUCLEOTIDE SEQUENCE [LARGE SCALE GENOMIC DNA]</scope>
    <source>
        <strain evidence="2 3">CCUG 61472</strain>
    </source>
</reference>
<organism evidence="2 3">
    <name type="scientific">Periweissella fabalis</name>
    <dbReference type="NCBI Taxonomy" id="1070421"/>
    <lineage>
        <taxon>Bacteria</taxon>
        <taxon>Bacillati</taxon>
        <taxon>Bacillota</taxon>
        <taxon>Bacilli</taxon>
        <taxon>Lactobacillales</taxon>
        <taxon>Lactobacillaceae</taxon>
        <taxon>Periweissella</taxon>
    </lineage>
</organism>
<evidence type="ECO:0000313" key="3">
    <source>
        <dbReference type="Proteomes" id="UP000549765"/>
    </source>
</evidence>
<accession>A0A7X6N4Z1</accession>
<dbReference type="AlphaFoldDB" id="A0A7X6N4Z1"/>
<sequence>MYQIDDNQKHQNVKFAQRKQDESKRELGKKTMKKFVRDYANKEEMLALIAKYNERPDVTKIEVIE</sequence>
<protein>
    <submittedName>
        <fullName evidence="2">Uncharacterized protein</fullName>
    </submittedName>
</protein>